<proteinExistence type="predicted"/>
<dbReference type="InterPro" id="IPR050300">
    <property type="entry name" value="GDXG_lipolytic_enzyme"/>
</dbReference>
<dbReference type="SUPFAM" id="SSF53474">
    <property type="entry name" value="alpha/beta-Hydrolases"/>
    <property type="match status" value="1"/>
</dbReference>
<dbReference type="OrthoDB" id="3181909at2"/>
<dbReference type="RefSeq" id="WP_066568840.1">
    <property type="nucleotide sequence ID" value="NZ_CP015622.1"/>
</dbReference>
<accession>A0A172QWI9</accession>
<dbReference type="Gene3D" id="3.40.50.1820">
    <property type="entry name" value="alpha/beta hydrolase"/>
    <property type="match status" value="1"/>
</dbReference>
<dbReference type="EMBL" id="CP015622">
    <property type="protein sequence ID" value="ANE05069.1"/>
    <property type="molecule type" value="Genomic_DNA"/>
</dbReference>
<keyword evidence="4" id="KW-1185">Reference proteome</keyword>
<organism evidence="3 4">
    <name type="scientific">Corynebacterium crudilactis</name>
    <dbReference type="NCBI Taxonomy" id="1652495"/>
    <lineage>
        <taxon>Bacteria</taxon>
        <taxon>Bacillati</taxon>
        <taxon>Actinomycetota</taxon>
        <taxon>Actinomycetes</taxon>
        <taxon>Mycobacteriales</taxon>
        <taxon>Corynebacteriaceae</taxon>
        <taxon>Corynebacterium</taxon>
    </lineage>
</organism>
<dbReference type="KEGG" id="ccjz:ccrud_13250"/>
<keyword evidence="1" id="KW-0378">Hydrolase</keyword>
<sequence length="323" mass="35099">MSEELIRQELDPAVAALLTPENSLPTVSDESYMLLKEATFTGPALAQEAAAAHNVTWEDHTIDGPNGPIEVTVLKPAEFKGNSPLYIAIHSGGMVLGDRWTGLGSYDEFAWINEHNMIVVTPEYRLAPDNPAPAGVEDCYATLVWAASQAEAWGLNKDRIMVGGASGGGGLAAGVALMARDRGEVQLFAQCLIYPMLDDRNATISAQQYGEPYGKIWPRESNEWSWNAILGEGHEDREVSPYTAPARATDLAGLPTTYIDVGSAEMFRDEDIKYALRLLESGVQTELHVWRGGFHGYDGLGTGTPVADATTETRSGWMRRILT</sequence>
<dbReference type="Pfam" id="PF07859">
    <property type="entry name" value="Abhydrolase_3"/>
    <property type="match status" value="1"/>
</dbReference>
<dbReference type="InterPro" id="IPR029058">
    <property type="entry name" value="AB_hydrolase_fold"/>
</dbReference>
<gene>
    <name evidence="3" type="ORF">ccrud_13250</name>
</gene>
<feature type="domain" description="Alpha/beta hydrolase fold-3" evidence="2">
    <location>
        <begin position="87"/>
        <end position="297"/>
    </location>
</feature>
<dbReference type="AlphaFoldDB" id="A0A172QWI9"/>
<evidence type="ECO:0000259" key="2">
    <source>
        <dbReference type="Pfam" id="PF07859"/>
    </source>
</evidence>
<evidence type="ECO:0000256" key="1">
    <source>
        <dbReference type="ARBA" id="ARBA00022801"/>
    </source>
</evidence>
<dbReference type="InterPro" id="IPR013094">
    <property type="entry name" value="AB_hydrolase_3"/>
</dbReference>
<dbReference type="PANTHER" id="PTHR48081:SF8">
    <property type="entry name" value="ALPHA_BETA HYDROLASE FOLD-3 DOMAIN-CONTAINING PROTEIN-RELATED"/>
    <property type="match status" value="1"/>
</dbReference>
<name>A0A172QWI9_9CORY</name>
<evidence type="ECO:0000313" key="3">
    <source>
        <dbReference type="EMBL" id="ANE05069.1"/>
    </source>
</evidence>
<protein>
    <recommendedName>
        <fullName evidence="2">Alpha/beta hydrolase fold-3 domain-containing protein</fullName>
    </recommendedName>
</protein>
<reference evidence="3 4" key="1">
    <citation type="submission" date="2016-05" db="EMBL/GenBank/DDBJ databases">
        <title>Complete genome sequence of Corynebacterium crudilactis, a new Corynebacterium species isolated from raw cow's milk.</title>
        <authorList>
            <person name="Christian R."/>
            <person name="Zimmermann J."/>
            <person name="Lipski A."/>
            <person name="Kalinowski J."/>
        </authorList>
    </citation>
    <scope>NUCLEOTIDE SEQUENCE [LARGE SCALE GENOMIC DNA]</scope>
    <source>
        <strain evidence="3 4">JZ16</strain>
    </source>
</reference>
<dbReference type="Proteomes" id="UP000076929">
    <property type="component" value="Chromosome"/>
</dbReference>
<dbReference type="GO" id="GO:0016787">
    <property type="term" value="F:hydrolase activity"/>
    <property type="evidence" value="ECO:0007669"/>
    <property type="project" value="UniProtKB-KW"/>
</dbReference>
<dbReference type="PANTHER" id="PTHR48081">
    <property type="entry name" value="AB HYDROLASE SUPERFAMILY PROTEIN C4A8.06C"/>
    <property type="match status" value="1"/>
</dbReference>
<evidence type="ECO:0000313" key="4">
    <source>
        <dbReference type="Proteomes" id="UP000076929"/>
    </source>
</evidence>
<dbReference type="STRING" id="1652495.ccrud_13250"/>